<keyword evidence="2" id="KW-0472">Membrane</keyword>
<reference evidence="4" key="2">
    <citation type="submission" date="2015-01" db="EMBL/GenBank/DDBJ databases">
        <title>Evolutionary Origins and Diversification of the Mycorrhizal Mutualists.</title>
        <authorList>
            <consortium name="DOE Joint Genome Institute"/>
            <consortium name="Mycorrhizal Genomics Consortium"/>
            <person name="Kohler A."/>
            <person name="Kuo A."/>
            <person name="Nagy L.G."/>
            <person name="Floudas D."/>
            <person name="Copeland A."/>
            <person name="Barry K.W."/>
            <person name="Cichocki N."/>
            <person name="Veneault-Fourrey C."/>
            <person name="LaButti K."/>
            <person name="Lindquist E.A."/>
            <person name="Lipzen A."/>
            <person name="Lundell T."/>
            <person name="Morin E."/>
            <person name="Murat C."/>
            <person name="Riley R."/>
            <person name="Ohm R."/>
            <person name="Sun H."/>
            <person name="Tunlid A."/>
            <person name="Henrissat B."/>
            <person name="Grigoriev I.V."/>
            <person name="Hibbett D.S."/>
            <person name="Martin F."/>
        </authorList>
    </citation>
    <scope>NUCLEOTIDE SEQUENCE [LARGE SCALE GENOMIC DNA]</scope>
    <source>
        <strain evidence="4">MUT 4182</strain>
    </source>
</reference>
<sequence>MSINEKPKPSALRRIIDYVLSQWFIAGLGLAVGLAAAFPKVGMTGGSIRAEWTVKYGCIGLIFLITGLSLSTEALIKQAKNYRLHIVTQLISFVGFSAVVYGIVAIIRASHTSKIDPVALAGIILMSILPTTVASNIAMTRNAGGNVEAATIEVCLGNTLGTFITPLLLSMYLQARDGWGFIQPRASGGNGLTAIYKHMGQQLSITLFAPLIVGQIVQNLWKAQTKKYREMLRLNIVGQVLLLIVIWSTFCNKFATRAFEAITHESVILICFMGVGLYAFFTAVCLFFARLPFLGEEKEGEAPWKRFLRKMRFDKGETTAICFCAAAKGLVLGAPLVSILYGGYDERTQAIMSTPIALYQTTQVLLAQLSVKIFKHWIESEPLRGDVESAPQGAETAGDRSSSSSEEVPPAEKKPSGP</sequence>
<dbReference type="EMBL" id="KN823004">
    <property type="protein sequence ID" value="KIO27744.1"/>
    <property type="molecule type" value="Genomic_DNA"/>
</dbReference>
<dbReference type="Proteomes" id="UP000054248">
    <property type="component" value="Unassembled WGS sequence"/>
</dbReference>
<evidence type="ECO:0000313" key="3">
    <source>
        <dbReference type="EMBL" id="KIO27744.1"/>
    </source>
</evidence>
<feature type="transmembrane region" description="Helical" evidence="2">
    <location>
        <begin position="84"/>
        <end position="107"/>
    </location>
</feature>
<protein>
    <submittedName>
        <fullName evidence="3">Uncharacterized protein</fullName>
    </submittedName>
</protein>
<reference evidence="3 4" key="1">
    <citation type="submission" date="2014-04" db="EMBL/GenBank/DDBJ databases">
        <authorList>
            <consortium name="DOE Joint Genome Institute"/>
            <person name="Kuo A."/>
            <person name="Girlanda M."/>
            <person name="Perotto S."/>
            <person name="Kohler A."/>
            <person name="Nagy L.G."/>
            <person name="Floudas D."/>
            <person name="Copeland A."/>
            <person name="Barry K.W."/>
            <person name="Cichocki N."/>
            <person name="Veneault-Fourrey C."/>
            <person name="LaButti K."/>
            <person name="Lindquist E.A."/>
            <person name="Lipzen A."/>
            <person name="Lundell T."/>
            <person name="Morin E."/>
            <person name="Murat C."/>
            <person name="Sun H."/>
            <person name="Tunlid A."/>
            <person name="Henrissat B."/>
            <person name="Grigoriev I.V."/>
            <person name="Hibbett D.S."/>
            <person name="Martin F."/>
            <person name="Nordberg H.P."/>
            <person name="Cantor M.N."/>
            <person name="Hua S.X."/>
        </authorList>
    </citation>
    <scope>NUCLEOTIDE SEQUENCE [LARGE SCALE GENOMIC DNA]</scope>
    <source>
        <strain evidence="3 4">MUT 4182</strain>
    </source>
</reference>
<dbReference type="Pfam" id="PF13593">
    <property type="entry name" value="SBF_like"/>
    <property type="match status" value="1"/>
</dbReference>
<feature type="transmembrane region" description="Helical" evidence="2">
    <location>
        <begin position="203"/>
        <end position="221"/>
    </location>
</feature>
<feature type="transmembrane region" description="Helical" evidence="2">
    <location>
        <begin position="319"/>
        <end position="344"/>
    </location>
</feature>
<dbReference type="OrthoDB" id="188035at2759"/>
<keyword evidence="2" id="KW-0812">Transmembrane</keyword>
<organism evidence="3 4">
    <name type="scientific">Tulasnella calospora MUT 4182</name>
    <dbReference type="NCBI Taxonomy" id="1051891"/>
    <lineage>
        <taxon>Eukaryota</taxon>
        <taxon>Fungi</taxon>
        <taxon>Dikarya</taxon>
        <taxon>Basidiomycota</taxon>
        <taxon>Agaricomycotina</taxon>
        <taxon>Agaricomycetes</taxon>
        <taxon>Cantharellales</taxon>
        <taxon>Tulasnellaceae</taxon>
        <taxon>Tulasnella</taxon>
    </lineage>
</organism>
<feature type="transmembrane region" description="Helical" evidence="2">
    <location>
        <begin position="20"/>
        <end position="41"/>
    </location>
</feature>
<feature type="transmembrane region" description="Helical" evidence="2">
    <location>
        <begin position="233"/>
        <end position="255"/>
    </location>
</feature>
<feature type="transmembrane region" description="Helical" evidence="2">
    <location>
        <begin position="150"/>
        <end position="173"/>
    </location>
</feature>
<accession>A0A0C3QLX8</accession>
<proteinExistence type="predicted"/>
<feature type="transmembrane region" description="Helical" evidence="2">
    <location>
        <begin position="119"/>
        <end position="138"/>
    </location>
</feature>
<dbReference type="InterPro" id="IPR038770">
    <property type="entry name" value="Na+/solute_symporter_sf"/>
</dbReference>
<dbReference type="PANTHER" id="PTHR18640:SF5">
    <property type="entry name" value="SODIUM_BILE ACID COTRANSPORTER 7"/>
    <property type="match status" value="1"/>
</dbReference>
<evidence type="ECO:0000313" key="4">
    <source>
        <dbReference type="Proteomes" id="UP000054248"/>
    </source>
</evidence>
<dbReference type="HOGENOM" id="CLU_039013_3_0_1"/>
<dbReference type="AlphaFoldDB" id="A0A0C3QLX8"/>
<feature type="region of interest" description="Disordered" evidence="1">
    <location>
        <begin position="385"/>
        <end position="418"/>
    </location>
</feature>
<keyword evidence="2" id="KW-1133">Transmembrane helix</keyword>
<dbReference type="Gene3D" id="1.20.1530.20">
    <property type="match status" value="1"/>
</dbReference>
<dbReference type="PANTHER" id="PTHR18640">
    <property type="entry name" value="SOLUTE CARRIER FAMILY 10 MEMBER 7"/>
    <property type="match status" value="1"/>
</dbReference>
<dbReference type="InterPro" id="IPR016833">
    <property type="entry name" value="Put_Na-Bile_cotransptr"/>
</dbReference>
<gene>
    <name evidence="3" type="ORF">M407DRAFT_72806</name>
</gene>
<name>A0A0C3QLX8_9AGAM</name>
<evidence type="ECO:0000256" key="2">
    <source>
        <dbReference type="SAM" id="Phobius"/>
    </source>
</evidence>
<dbReference type="PIRSF" id="PIRSF026166">
    <property type="entry name" value="UCP026166"/>
    <property type="match status" value="1"/>
</dbReference>
<feature type="transmembrane region" description="Helical" evidence="2">
    <location>
        <begin position="267"/>
        <end position="289"/>
    </location>
</feature>
<feature type="transmembrane region" description="Helical" evidence="2">
    <location>
        <begin position="53"/>
        <end position="72"/>
    </location>
</feature>
<keyword evidence="4" id="KW-1185">Reference proteome</keyword>
<dbReference type="GO" id="GO:0005886">
    <property type="term" value="C:plasma membrane"/>
    <property type="evidence" value="ECO:0007669"/>
    <property type="project" value="TreeGrafter"/>
</dbReference>
<evidence type="ECO:0000256" key="1">
    <source>
        <dbReference type="SAM" id="MobiDB-lite"/>
    </source>
</evidence>
<dbReference type="STRING" id="1051891.A0A0C3QLX8"/>